<dbReference type="Proteomes" id="UP000578449">
    <property type="component" value="Unassembled WGS sequence"/>
</dbReference>
<gene>
    <name evidence="1" type="ORF">HNP84_004742</name>
</gene>
<dbReference type="EMBL" id="JACHGN010000009">
    <property type="protein sequence ID" value="MBB5135008.1"/>
    <property type="molecule type" value="Genomic_DNA"/>
</dbReference>
<organism evidence="1 2">
    <name type="scientific">Thermocatellispora tengchongensis</name>
    <dbReference type="NCBI Taxonomy" id="1073253"/>
    <lineage>
        <taxon>Bacteria</taxon>
        <taxon>Bacillati</taxon>
        <taxon>Actinomycetota</taxon>
        <taxon>Actinomycetes</taxon>
        <taxon>Streptosporangiales</taxon>
        <taxon>Streptosporangiaceae</taxon>
        <taxon>Thermocatellispora</taxon>
    </lineage>
</organism>
<protein>
    <submittedName>
        <fullName evidence="1">Uncharacterized protein</fullName>
    </submittedName>
</protein>
<sequence length="44" mass="4755">MRVRRARHRRPLTTVVDLASRAGALITVCDTGLDWPGDTGHLGG</sequence>
<accession>A0A840P5R6</accession>
<name>A0A840P5R6_9ACTN</name>
<evidence type="ECO:0000313" key="1">
    <source>
        <dbReference type="EMBL" id="MBB5135008.1"/>
    </source>
</evidence>
<dbReference type="AlphaFoldDB" id="A0A840P5R6"/>
<keyword evidence="2" id="KW-1185">Reference proteome</keyword>
<proteinExistence type="predicted"/>
<comment type="caution">
    <text evidence="1">The sequence shown here is derived from an EMBL/GenBank/DDBJ whole genome shotgun (WGS) entry which is preliminary data.</text>
</comment>
<evidence type="ECO:0000313" key="2">
    <source>
        <dbReference type="Proteomes" id="UP000578449"/>
    </source>
</evidence>
<reference evidence="1 2" key="1">
    <citation type="submission" date="2020-08" db="EMBL/GenBank/DDBJ databases">
        <title>Genomic Encyclopedia of Type Strains, Phase IV (KMG-IV): sequencing the most valuable type-strain genomes for metagenomic binning, comparative biology and taxonomic classification.</title>
        <authorList>
            <person name="Goeker M."/>
        </authorList>
    </citation>
    <scope>NUCLEOTIDE SEQUENCE [LARGE SCALE GENOMIC DNA]</scope>
    <source>
        <strain evidence="1 2">DSM 45615</strain>
    </source>
</reference>